<dbReference type="PANTHER" id="PTHR11096">
    <property type="entry name" value="RNA 3' TERMINAL PHOSPHATE CYCLASE"/>
    <property type="match status" value="1"/>
</dbReference>
<dbReference type="Pfam" id="PF01137">
    <property type="entry name" value="RTC"/>
    <property type="match status" value="1"/>
</dbReference>
<dbReference type="GO" id="GO:0006396">
    <property type="term" value="P:RNA processing"/>
    <property type="evidence" value="ECO:0007669"/>
    <property type="project" value="InterPro"/>
</dbReference>
<sequence length="496" mass="54875">MTADRLLQLPEALSLLFMLFSWWYIIEILNLLSDLTFHNETPTYQVQLATKAHPPGIKRGDKMKHVELDGRVGEGGGQVVRVAIAIAALTGQAVTITHVRGNRERGGLKSQHVTSIQFLAEITDADVEGLSVGSKTITFAPRRGPTELYQRNIKISAESGSASSLLILQAVLPFLIFAGNGSEEPVEFLISGGSNVSFSLSFEYLDQVLLPTMEERFGIHVERALERRGWSLGPQSRGQIRLKLHPLKIGQTLRFKSPEQRIYPESYEIKSIDVSMVVPGSAHERLQASLTSGLGDLFSGADVHFKHVEDTNLDSRWYILLVAHSTSGIRWGHDWLGSIPKKTKNRDMFADQVSRKLCRGLYDEVAVGGQVDIHLQDQVVVFQALCEGYSSFPRGDAPDESPPNTLIDAMGKLDIGTGRVRKEKTHEPFGYGSLHTQTARWVASEMLPSVEFYNKGNLVKGAGKVKTPMKACILLSGVGWDVTWLPEDGLTQEQKF</sequence>
<evidence type="ECO:0000259" key="2">
    <source>
        <dbReference type="Pfam" id="PF01137"/>
    </source>
</evidence>
<feature type="domain" description="RNA 3'-terminal phosphate cyclase" evidence="2">
    <location>
        <begin position="73"/>
        <end position="392"/>
    </location>
</feature>
<keyword evidence="1" id="KW-0812">Transmembrane</keyword>
<dbReference type="Proteomes" id="UP000562682">
    <property type="component" value="Unassembled WGS sequence"/>
</dbReference>
<dbReference type="InterPro" id="IPR000228">
    <property type="entry name" value="RNA3'_term_phos_cyc"/>
</dbReference>
<keyword evidence="1" id="KW-0472">Membrane</keyword>
<dbReference type="AlphaFoldDB" id="A0A8H5TZF5"/>
<dbReference type="SUPFAM" id="SSF55205">
    <property type="entry name" value="EPT/RTPC-like"/>
    <property type="match status" value="1"/>
</dbReference>
<organism evidence="3 4">
    <name type="scientific">Fusarium denticulatum</name>
    <dbReference type="NCBI Taxonomy" id="48507"/>
    <lineage>
        <taxon>Eukaryota</taxon>
        <taxon>Fungi</taxon>
        <taxon>Dikarya</taxon>
        <taxon>Ascomycota</taxon>
        <taxon>Pezizomycotina</taxon>
        <taxon>Sordariomycetes</taxon>
        <taxon>Hypocreomycetidae</taxon>
        <taxon>Hypocreales</taxon>
        <taxon>Nectriaceae</taxon>
        <taxon>Fusarium</taxon>
        <taxon>Fusarium fujikuroi species complex</taxon>
    </lineage>
</organism>
<evidence type="ECO:0000313" key="3">
    <source>
        <dbReference type="EMBL" id="KAF5681174.1"/>
    </source>
</evidence>
<protein>
    <submittedName>
        <fullName evidence="3">RNA 3 terminal phosphate cyclase</fullName>
    </submittedName>
</protein>
<dbReference type="InterPro" id="IPR036553">
    <property type="entry name" value="RPTC_insert"/>
</dbReference>
<dbReference type="GO" id="GO:0005634">
    <property type="term" value="C:nucleus"/>
    <property type="evidence" value="ECO:0007669"/>
    <property type="project" value="TreeGrafter"/>
</dbReference>
<evidence type="ECO:0000256" key="1">
    <source>
        <dbReference type="SAM" id="Phobius"/>
    </source>
</evidence>
<dbReference type="PANTHER" id="PTHR11096:SF0">
    <property type="entry name" value="RNA 3'-TERMINAL PHOSPHATE CYCLASE"/>
    <property type="match status" value="1"/>
</dbReference>
<dbReference type="EMBL" id="JAAOAK010000239">
    <property type="protein sequence ID" value="KAF5681174.1"/>
    <property type="molecule type" value="Genomic_DNA"/>
</dbReference>
<keyword evidence="4" id="KW-1185">Reference proteome</keyword>
<dbReference type="InterPro" id="IPR013792">
    <property type="entry name" value="RNA3'P_cycl/enolpyr_Trfase_a/b"/>
</dbReference>
<accession>A0A8H5TZF5</accession>
<name>A0A8H5TZF5_9HYPO</name>
<proteinExistence type="predicted"/>
<keyword evidence="1" id="KW-1133">Transmembrane helix</keyword>
<dbReference type="Gene3D" id="3.30.360.20">
    <property type="entry name" value="RNA 3'-terminal phosphate cyclase, insert domain"/>
    <property type="match status" value="1"/>
</dbReference>
<dbReference type="Gene3D" id="3.65.10.20">
    <property type="entry name" value="RNA 3'-terminal phosphate cyclase domain"/>
    <property type="match status" value="1"/>
</dbReference>
<dbReference type="GO" id="GO:0003963">
    <property type="term" value="F:RNA-3'-phosphate cyclase activity"/>
    <property type="evidence" value="ECO:0007669"/>
    <property type="project" value="TreeGrafter"/>
</dbReference>
<dbReference type="InterPro" id="IPR023797">
    <property type="entry name" value="RNA3'_phos_cyclase_dom"/>
</dbReference>
<evidence type="ECO:0000313" key="4">
    <source>
        <dbReference type="Proteomes" id="UP000562682"/>
    </source>
</evidence>
<reference evidence="3 4" key="1">
    <citation type="submission" date="2020-05" db="EMBL/GenBank/DDBJ databases">
        <title>Identification and distribution of gene clusters putatively required for synthesis of sphingolipid metabolism inhibitors in phylogenetically diverse species of the filamentous fungus Fusarium.</title>
        <authorList>
            <person name="Kim H.-S."/>
            <person name="Busman M."/>
            <person name="Brown D.W."/>
            <person name="Divon H."/>
            <person name="Uhlig S."/>
            <person name="Proctor R.H."/>
        </authorList>
    </citation>
    <scope>NUCLEOTIDE SEQUENCE [LARGE SCALE GENOMIC DNA]</scope>
    <source>
        <strain evidence="3 4">NRRL 25311</strain>
    </source>
</reference>
<dbReference type="InterPro" id="IPR037136">
    <property type="entry name" value="RNA3'_phos_cyclase_dom_sf"/>
</dbReference>
<gene>
    <name evidence="3" type="ORF">FDENT_8230</name>
</gene>
<feature type="transmembrane region" description="Helical" evidence="1">
    <location>
        <begin position="12"/>
        <end position="32"/>
    </location>
</feature>
<comment type="caution">
    <text evidence="3">The sequence shown here is derived from an EMBL/GenBank/DDBJ whole genome shotgun (WGS) entry which is preliminary data.</text>
</comment>